<evidence type="ECO:0000259" key="1">
    <source>
        <dbReference type="Pfam" id="PF07969"/>
    </source>
</evidence>
<reference evidence="3" key="1">
    <citation type="submission" date="2017-04" db="EMBL/GenBank/DDBJ databases">
        <authorList>
            <person name="Varghese N."/>
            <person name="Submissions S."/>
        </authorList>
    </citation>
    <scope>NUCLEOTIDE SEQUENCE [LARGE SCALE GENOMIC DNA]</scope>
    <source>
        <strain evidence="3">NIO-1021</strain>
    </source>
</reference>
<keyword evidence="3" id="KW-1185">Reference proteome</keyword>
<organism evidence="2 3">
    <name type="scientific">Kocuria marina subsp. indica</name>
    <dbReference type="NCBI Taxonomy" id="1049583"/>
    <lineage>
        <taxon>Bacteria</taxon>
        <taxon>Bacillati</taxon>
        <taxon>Actinomycetota</taxon>
        <taxon>Actinomycetes</taxon>
        <taxon>Micrococcales</taxon>
        <taxon>Micrococcaceae</taxon>
        <taxon>Kocuria</taxon>
    </lineage>
</organism>
<dbReference type="AlphaFoldDB" id="A0A1X7CPN7"/>
<dbReference type="InterPro" id="IPR011059">
    <property type="entry name" value="Metal-dep_hydrolase_composite"/>
</dbReference>
<evidence type="ECO:0000313" key="3">
    <source>
        <dbReference type="Proteomes" id="UP000192929"/>
    </source>
</evidence>
<dbReference type="InterPro" id="IPR050138">
    <property type="entry name" value="DHOase/Allantoinase_Hydrolase"/>
</dbReference>
<dbReference type="Proteomes" id="UP000192929">
    <property type="component" value="Unassembled WGS sequence"/>
</dbReference>
<dbReference type="PANTHER" id="PTHR43668">
    <property type="entry name" value="ALLANTOINASE"/>
    <property type="match status" value="1"/>
</dbReference>
<gene>
    <name evidence="2" type="ORF">SAMN06296028_10516</name>
</gene>
<dbReference type="GO" id="GO:0005737">
    <property type="term" value="C:cytoplasm"/>
    <property type="evidence" value="ECO:0007669"/>
    <property type="project" value="TreeGrafter"/>
</dbReference>
<protein>
    <submittedName>
        <fullName evidence="2">Amidohydrolase family protein</fullName>
    </submittedName>
</protein>
<dbReference type="GO" id="GO:0004038">
    <property type="term" value="F:allantoinase activity"/>
    <property type="evidence" value="ECO:0007669"/>
    <property type="project" value="TreeGrafter"/>
</dbReference>
<proteinExistence type="predicted"/>
<feature type="domain" description="Amidohydrolase 3" evidence="1">
    <location>
        <begin position="51"/>
        <end position="130"/>
    </location>
</feature>
<dbReference type="Pfam" id="PF07969">
    <property type="entry name" value="Amidohydro_3"/>
    <property type="match status" value="1"/>
</dbReference>
<dbReference type="InterPro" id="IPR032466">
    <property type="entry name" value="Metal_Hydrolase"/>
</dbReference>
<keyword evidence="2" id="KW-0378">Hydrolase</keyword>
<evidence type="ECO:0000313" key="2">
    <source>
        <dbReference type="EMBL" id="SMF00693.1"/>
    </source>
</evidence>
<accession>A0A1X7CPN7</accession>
<dbReference type="PANTHER" id="PTHR43668:SF2">
    <property type="entry name" value="ALLANTOINASE"/>
    <property type="match status" value="1"/>
</dbReference>
<sequence length="145" mass="15840">MNGTIDDIVSDRYPSTLELKDLGNGDFEVAWSGVSSLQLGLSLIWTGARRRGVGLGRVLQWMSTRPAERVGLRSKGRLSLGYDADMAVFAQDESFVVDAKALNHKNPITPYQGKVLSGKIRKTFVGGQEVDYQTPTGRLLGRGQV</sequence>
<dbReference type="InterPro" id="IPR013108">
    <property type="entry name" value="Amidohydro_3"/>
</dbReference>
<dbReference type="GO" id="GO:0006145">
    <property type="term" value="P:purine nucleobase catabolic process"/>
    <property type="evidence" value="ECO:0007669"/>
    <property type="project" value="TreeGrafter"/>
</dbReference>
<dbReference type="SUPFAM" id="SSF51556">
    <property type="entry name" value="Metallo-dependent hydrolases"/>
    <property type="match status" value="1"/>
</dbReference>
<dbReference type="EMBL" id="FXAC01000005">
    <property type="protein sequence ID" value="SMF00693.1"/>
    <property type="molecule type" value="Genomic_DNA"/>
</dbReference>
<dbReference type="Gene3D" id="3.20.20.140">
    <property type="entry name" value="Metal-dependent hydrolases"/>
    <property type="match status" value="1"/>
</dbReference>
<name>A0A1X7CPN7_9MICC</name>
<dbReference type="SUPFAM" id="SSF51338">
    <property type="entry name" value="Composite domain of metallo-dependent hydrolases"/>
    <property type="match status" value="1"/>
</dbReference>